<evidence type="ECO:0000313" key="12">
    <source>
        <dbReference type="Proteomes" id="UP000516437"/>
    </source>
</evidence>
<dbReference type="GO" id="GO:0006094">
    <property type="term" value="P:gluconeogenesis"/>
    <property type="evidence" value="ECO:0007669"/>
    <property type="project" value="TreeGrafter"/>
</dbReference>
<keyword evidence="12" id="KW-1185">Reference proteome</keyword>
<keyword evidence="9" id="KW-0067">ATP-binding</keyword>
<dbReference type="Gene3D" id="3.40.50.1260">
    <property type="entry name" value="Phosphoglycerate kinase, N-terminal domain"/>
    <property type="match status" value="1"/>
</dbReference>
<dbReference type="InterPro" id="IPR036043">
    <property type="entry name" value="Phosphoglycerate_kinase_sf"/>
</dbReference>
<dbReference type="GO" id="GO:0004618">
    <property type="term" value="F:phosphoglycerate kinase activity"/>
    <property type="evidence" value="ECO:0007669"/>
    <property type="project" value="UniProtKB-EC"/>
</dbReference>
<keyword evidence="6" id="KW-0808">Transferase</keyword>
<dbReference type="InterPro" id="IPR015824">
    <property type="entry name" value="Phosphoglycerate_kinase_N"/>
</dbReference>
<dbReference type="AlphaFoldDB" id="A0A6A1W9Y8"/>
<evidence type="ECO:0000256" key="1">
    <source>
        <dbReference type="ARBA" id="ARBA00000642"/>
    </source>
</evidence>
<proteinExistence type="inferred from homology"/>
<comment type="pathway">
    <text evidence="3">Carbohydrate biosynthesis; Calvin cycle.</text>
</comment>
<evidence type="ECO:0000256" key="2">
    <source>
        <dbReference type="ARBA" id="ARBA00001946"/>
    </source>
</evidence>
<evidence type="ECO:0000256" key="8">
    <source>
        <dbReference type="ARBA" id="ARBA00022777"/>
    </source>
</evidence>
<evidence type="ECO:0000256" key="9">
    <source>
        <dbReference type="ARBA" id="ARBA00022840"/>
    </source>
</evidence>
<dbReference type="SUPFAM" id="SSF53748">
    <property type="entry name" value="Phosphoglycerate kinase"/>
    <property type="match status" value="1"/>
</dbReference>
<evidence type="ECO:0000256" key="3">
    <source>
        <dbReference type="ARBA" id="ARBA00005215"/>
    </source>
</evidence>
<dbReference type="EMBL" id="RXIC02000020">
    <property type="protein sequence ID" value="KAB1222084.1"/>
    <property type="molecule type" value="Genomic_DNA"/>
</dbReference>
<evidence type="ECO:0000256" key="4">
    <source>
        <dbReference type="ARBA" id="ARBA00008982"/>
    </source>
</evidence>
<evidence type="ECO:0000256" key="6">
    <source>
        <dbReference type="ARBA" id="ARBA00022679"/>
    </source>
</evidence>
<accession>A0A6A1W9Y8</accession>
<dbReference type="Pfam" id="PF00162">
    <property type="entry name" value="PGK"/>
    <property type="match status" value="1"/>
</dbReference>
<evidence type="ECO:0000256" key="10">
    <source>
        <dbReference type="ARBA" id="ARBA00022842"/>
    </source>
</evidence>
<comment type="similarity">
    <text evidence="4">Belongs to the phosphoglycerate kinase family.</text>
</comment>
<evidence type="ECO:0000256" key="7">
    <source>
        <dbReference type="ARBA" id="ARBA00022741"/>
    </source>
</evidence>
<dbReference type="PANTHER" id="PTHR11406">
    <property type="entry name" value="PHOSPHOGLYCERATE KINASE"/>
    <property type="match status" value="1"/>
</dbReference>
<dbReference type="OrthoDB" id="275353at2759"/>
<dbReference type="GO" id="GO:0005524">
    <property type="term" value="F:ATP binding"/>
    <property type="evidence" value="ECO:0007669"/>
    <property type="project" value="UniProtKB-KW"/>
</dbReference>
<dbReference type="PANTHER" id="PTHR11406:SF23">
    <property type="entry name" value="PHOSPHOGLYCERATE KINASE 1, CHLOROPLASTIC-RELATED"/>
    <property type="match status" value="1"/>
</dbReference>
<gene>
    <name evidence="11" type="ORF">CJ030_MR2G028797</name>
</gene>
<name>A0A6A1W9Y8_9ROSI</name>
<organism evidence="11 12">
    <name type="scientific">Morella rubra</name>
    <name type="common">Chinese bayberry</name>
    <dbReference type="NCBI Taxonomy" id="262757"/>
    <lineage>
        <taxon>Eukaryota</taxon>
        <taxon>Viridiplantae</taxon>
        <taxon>Streptophyta</taxon>
        <taxon>Embryophyta</taxon>
        <taxon>Tracheophyta</taxon>
        <taxon>Spermatophyta</taxon>
        <taxon>Magnoliopsida</taxon>
        <taxon>eudicotyledons</taxon>
        <taxon>Gunneridae</taxon>
        <taxon>Pentapetalae</taxon>
        <taxon>rosids</taxon>
        <taxon>fabids</taxon>
        <taxon>Fagales</taxon>
        <taxon>Myricaceae</taxon>
        <taxon>Morella</taxon>
    </lineage>
</organism>
<dbReference type="Proteomes" id="UP000516437">
    <property type="component" value="Chromosome 2"/>
</dbReference>
<comment type="cofactor">
    <cofactor evidence="2">
        <name>Mg(2+)</name>
        <dbReference type="ChEBI" id="CHEBI:18420"/>
    </cofactor>
</comment>
<dbReference type="GO" id="GO:0006096">
    <property type="term" value="P:glycolytic process"/>
    <property type="evidence" value="ECO:0007669"/>
    <property type="project" value="InterPro"/>
</dbReference>
<evidence type="ECO:0000256" key="5">
    <source>
        <dbReference type="ARBA" id="ARBA00013061"/>
    </source>
</evidence>
<keyword evidence="10" id="KW-0460">Magnesium</keyword>
<evidence type="ECO:0000313" key="11">
    <source>
        <dbReference type="EMBL" id="KAB1222084.1"/>
    </source>
</evidence>
<dbReference type="GO" id="GO:0005829">
    <property type="term" value="C:cytosol"/>
    <property type="evidence" value="ECO:0007669"/>
    <property type="project" value="TreeGrafter"/>
</dbReference>
<keyword evidence="7" id="KW-0547">Nucleotide-binding</keyword>
<keyword evidence="8 11" id="KW-0418">Kinase</keyword>
<sequence>MIFTFYKAQGLCVGSSLVEEDKLDLATSLLEKAKSKGVSLLLPTDVVIADKFAADANSKVCAS</sequence>
<dbReference type="EC" id="2.7.2.3" evidence="5"/>
<dbReference type="InterPro" id="IPR001576">
    <property type="entry name" value="Phosphoglycerate_kinase"/>
</dbReference>
<comment type="caution">
    <text evidence="11">The sequence shown here is derived from an EMBL/GenBank/DDBJ whole genome shotgun (WGS) entry which is preliminary data.</text>
</comment>
<comment type="catalytic activity">
    <reaction evidence="1">
        <text>(2R)-3-phosphoglycerate + ATP = (2R)-3-phospho-glyceroyl phosphate + ADP</text>
        <dbReference type="Rhea" id="RHEA:14801"/>
        <dbReference type="ChEBI" id="CHEBI:30616"/>
        <dbReference type="ChEBI" id="CHEBI:57604"/>
        <dbReference type="ChEBI" id="CHEBI:58272"/>
        <dbReference type="ChEBI" id="CHEBI:456216"/>
        <dbReference type="EC" id="2.7.2.3"/>
    </reaction>
</comment>
<dbReference type="GO" id="GO:0043531">
    <property type="term" value="F:ADP binding"/>
    <property type="evidence" value="ECO:0007669"/>
    <property type="project" value="TreeGrafter"/>
</dbReference>
<reference evidence="11 12" key="1">
    <citation type="journal article" date="2019" name="Plant Biotechnol. J.">
        <title>The red bayberry genome and genetic basis of sex determination.</title>
        <authorList>
            <person name="Jia H.M."/>
            <person name="Jia H.J."/>
            <person name="Cai Q.L."/>
            <person name="Wang Y."/>
            <person name="Zhao H.B."/>
            <person name="Yang W.F."/>
            <person name="Wang G.Y."/>
            <person name="Li Y.H."/>
            <person name="Zhan D.L."/>
            <person name="Shen Y.T."/>
            <person name="Niu Q.F."/>
            <person name="Chang L."/>
            <person name="Qiu J."/>
            <person name="Zhao L."/>
            <person name="Xie H.B."/>
            <person name="Fu W.Y."/>
            <person name="Jin J."/>
            <person name="Li X.W."/>
            <person name="Jiao Y."/>
            <person name="Zhou C.C."/>
            <person name="Tu T."/>
            <person name="Chai C.Y."/>
            <person name="Gao J.L."/>
            <person name="Fan L.J."/>
            <person name="van de Weg E."/>
            <person name="Wang J.Y."/>
            <person name="Gao Z.S."/>
        </authorList>
    </citation>
    <scope>NUCLEOTIDE SEQUENCE [LARGE SCALE GENOMIC DNA]</scope>
    <source>
        <tissue evidence="11">Leaves</tissue>
    </source>
</reference>
<protein>
    <recommendedName>
        <fullName evidence="5">phosphoglycerate kinase</fullName>
        <ecNumber evidence="5">2.7.2.3</ecNumber>
    </recommendedName>
</protein>